<evidence type="ECO:0000313" key="14">
    <source>
        <dbReference type="Proteomes" id="UP001168363"/>
    </source>
</evidence>
<evidence type="ECO:0000256" key="3">
    <source>
        <dbReference type="ARBA" id="ARBA00006597"/>
    </source>
</evidence>
<evidence type="ECO:0000256" key="11">
    <source>
        <dbReference type="ARBA" id="ARBA00023163"/>
    </source>
</evidence>
<keyword evidence="11" id="KW-0804">Transcription</keyword>
<keyword evidence="9" id="KW-0238">DNA-binding</keyword>
<gene>
    <name evidence="13" type="ORF">QWJ41_14845</name>
</gene>
<proteinExistence type="inferred from homology"/>
<protein>
    <submittedName>
        <fullName evidence="13">WhiB family transcriptional regulator</fullName>
    </submittedName>
</protein>
<evidence type="ECO:0000256" key="5">
    <source>
        <dbReference type="ARBA" id="ARBA00022723"/>
    </source>
</evidence>
<keyword evidence="7" id="KW-0411">Iron-sulfur</keyword>
<evidence type="ECO:0000256" key="8">
    <source>
        <dbReference type="ARBA" id="ARBA00023015"/>
    </source>
</evidence>
<comment type="subcellular location">
    <subcellularLocation>
        <location evidence="2">Cytoplasm</location>
    </subcellularLocation>
</comment>
<evidence type="ECO:0000256" key="10">
    <source>
        <dbReference type="ARBA" id="ARBA00023157"/>
    </source>
</evidence>
<keyword evidence="5" id="KW-0479">Metal-binding</keyword>
<evidence type="ECO:0000256" key="9">
    <source>
        <dbReference type="ARBA" id="ARBA00023125"/>
    </source>
</evidence>
<reference evidence="13" key="1">
    <citation type="submission" date="2023-06" db="EMBL/GenBank/DDBJ databases">
        <title>Genome sequence of Nocardioides sp. SOB44.</title>
        <authorList>
            <person name="Zhang G."/>
        </authorList>
    </citation>
    <scope>NUCLEOTIDE SEQUENCE</scope>
    <source>
        <strain evidence="13">SOB44</strain>
    </source>
</reference>
<evidence type="ECO:0000313" key="13">
    <source>
        <dbReference type="EMBL" id="MDO3397002.1"/>
    </source>
</evidence>
<sequence length="63" mass="6920">MEDPGAWSASRKSAAEAARQDEAREACGWCPVLELCRSYAVAAREPVGVWGGLNEQERREVGR</sequence>
<dbReference type="PROSITE" id="PS51674">
    <property type="entry name" value="4FE4S_WBL"/>
    <property type="match status" value="1"/>
</dbReference>
<feature type="domain" description="4Fe-4S Wbl-type" evidence="12">
    <location>
        <begin position="1"/>
        <end position="60"/>
    </location>
</feature>
<evidence type="ECO:0000256" key="4">
    <source>
        <dbReference type="ARBA" id="ARBA00022485"/>
    </source>
</evidence>
<dbReference type="InterPro" id="IPR003482">
    <property type="entry name" value="Whib"/>
</dbReference>
<keyword evidence="6" id="KW-0408">Iron</keyword>
<organism evidence="13 14">
    <name type="scientific">Nocardioides cremeus</name>
    <dbReference type="NCBI Taxonomy" id="3058044"/>
    <lineage>
        <taxon>Bacteria</taxon>
        <taxon>Bacillati</taxon>
        <taxon>Actinomycetota</taxon>
        <taxon>Actinomycetes</taxon>
        <taxon>Propionibacteriales</taxon>
        <taxon>Nocardioidaceae</taxon>
        <taxon>Nocardioides</taxon>
    </lineage>
</organism>
<dbReference type="InterPro" id="IPR034768">
    <property type="entry name" value="4FE4S_WBL"/>
</dbReference>
<evidence type="ECO:0000256" key="2">
    <source>
        <dbReference type="ARBA" id="ARBA00004496"/>
    </source>
</evidence>
<dbReference type="PANTHER" id="PTHR38839">
    <property type="entry name" value="TRANSCRIPTIONAL REGULATOR WHID-RELATED"/>
    <property type="match status" value="1"/>
</dbReference>
<evidence type="ECO:0000259" key="12">
    <source>
        <dbReference type="PROSITE" id="PS51674"/>
    </source>
</evidence>
<dbReference type="EMBL" id="JAULSC010000016">
    <property type="protein sequence ID" value="MDO3397002.1"/>
    <property type="molecule type" value="Genomic_DNA"/>
</dbReference>
<dbReference type="Proteomes" id="UP001168363">
    <property type="component" value="Unassembled WGS sequence"/>
</dbReference>
<dbReference type="RefSeq" id="WP_302709182.1">
    <property type="nucleotide sequence ID" value="NZ_JAULSC010000016.1"/>
</dbReference>
<keyword evidence="14" id="KW-1185">Reference proteome</keyword>
<name>A0ABT8TSS4_9ACTN</name>
<evidence type="ECO:0000256" key="6">
    <source>
        <dbReference type="ARBA" id="ARBA00023004"/>
    </source>
</evidence>
<accession>A0ABT8TSS4</accession>
<evidence type="ECO:0000256" key="7">
    <source>
        <dbReference type="ARBA" id="ARBA00023014"/>
    </source>
</evidence>
<keyword evidence="10" id="KW-1015">Disulfide bond</keyword>
<comment type="cofactor">
    <cofactor evidence="1">
        <name>[4Fe-4S] cluster</name>
        <dbReference type="ChEBI" id="CHEBI:49883"/>
    </cofactor>
</comment>
<keyword evidence="4" id="KW-0004">4Fe-4S</keyword>
<comment type="caution">
    <text evidence="13">The sequence shown here is derived from an EMBL/GenBank/DDBJ whole genome shotgun (WGS) entry which is preliminary data.</text>
</comment>
<evidence type="ECO:0000256" key="1">
    <source>
        <dbReference type="ARBA" id="ARBA00001966"/>
    </source>
</evidence>
<comment type="similarity">
    <text evidence="3">Belongs to the WhiB family.</text>
</comment>
<dbReference type="Pfam" id="PF02467">
    <property type="entry name" value="Whib"/>
    <property type="match status" value="1"/>
</dbReference>
<keyword evidence="8" id="KW-0805">Transcription regulation</keyword>